<comment type="cofactor">
    <cofactor evidence="9">
        <name>heme</name>
        <dbReference type="ChEBI" id="CHEBI:30413"/>
    </cofactor>
</comment>
<dbReference type="OMA" id="DHYERKH"/>
<evidence type="ECO:0000256" key="8">
    <source>
        <dbReference type="ARBA" id="ARBA00023136"/>
    </source>
</evidence>
<dbReference type="OrthoDB" id="1372046at2759"/>
<evidence type="ECO:0000256" key="2">
    <source>
        <dbReference type="ARBA" id="ARBA00010617"/>
    </source>
</evidence>
<dbReference type="Proteomes" id="UP000036987">
    <property type="component" value="Unassembled WGS sequence"/>
</dbReference>
<dbReference type="PANTHER" id="PTHR24286:SF194">
    <property type="entry name" value="STEROID (22S)-HYDROXYLASE"/>
    <property type="match status" value="1"/>
</dbReference>
<feature type="binding site" description="axial binding residue" evidence="9">
    <location>
        <position position="395"/>
    </location>
    <ligand>
        <name>heme</name>
        <dbReference type="ChEBI" id="CHEBI:30413"/>
    </ligand>
    <ligandPart>
        <name>Fe</name>
        <dbReference type="ChEBI" id="CHEBI:18248"/>
    </ligandPart>
</feature>
<keyword evidence="8" id="KW-0472">Membrane</keyword>
<protein>
    <recommendedName>
        <fullName evidence="12">Cytochrome P450</fullName>
    </recommendedName>
</protein>
<dbReference type="InterPro" id="IPR001128">
    <property type="entry name" value="Cyt_P450"/>
</dbReference>
<name>A0A0K9PFY0_ZOSMR</name>
<dbReference type="SUPFAM" id="SSF48264">
    <property type="entry name" value="Cytochrome P450"/>
    <property type="match status" value="1"/>
</dbReference>
<dbReference type="GO" id="GO:0010268">
    <property type="term" value="P:brassinosteroid homeostasis"/>
    <property type="evidence" value="ECO:0000318"/>
    <property type="project" value="GO_Central"/>
</dbReference>
<dbReference type="InterPro" id="IPR036396">
    <property type="entry name" value="Cyt_P450_sf"/>
</dbReference>
<dbReference type="Gene3D" id="1.10.630.10">
    <property type="entry name" value="Cytochrome P450"/>
    <property type="match status" value="1"/>
</dbReference>
<dbReference type="AlphaFoldDB" id="A0A0K9PFY0"/>
<dbReference type="PRINTS" id="PR00385">
    <property type="entry name" value="P450"/>
</dbReference>
<dbReference type="InterPro" id="IPR002401">
    <property type="entry name" value="Cyt_P450_E_grp-I"/>
</dbReference>
<dbReference type="Pfam" id="PF00067">
    <property type="entry name" value="p450"/>
    <property type="match status" value="2"/>
</dbReference>
<evidence type="ECO:0000256" key="5">
    <source>
        <dbReference type="ARBA" id="ARBA00022989"/>
    </source>
</evidence>
<keyword evidence="5" id="KW-1133">Transmembrane helix</keyword>
<keyword evidence="6" id="KW-0560">Oxidoreductase</keyword>
<evidence type="ECO:0000256" key="6">
    <source>
        <dbReference type="ARBA" id="ARBA00023002"/>
    </source>
</evidence>
<evidence type="ECO:0000256" key="9">
    <source>
        <dbReference type="PIRSR" id="PIRSR602401-1"/>
    </source>
</evidence>
<dbReference type="PRINTS" id="PR00463">
    <property type="entry name" value="EP450I"/>
</dbReference>
<keyword evidence="4 9" id="KW-0479">Metal-binding</keyword>
<evidence type="ECO:0000256" key="4">
    <source>
        <dbReference type="ARBA" id="ARBA00022723"/>
    </source>
</evidence>
<dbReference type="GO" id="GO:0016705">
    <property type="term" value="F:oxidoreductase activity, acting on paired donors, with incorporation or reduction of molecular oxygen"/>
    <property type="evidence" value="ECO:0007669"/>
    <property type="project" value="InterPro"/>
</dbReference>
<evidence type="ECO:0000256" key="3">
    <source>
        <dbReference type="ARBA" id="ARBA00022692"/>
    </source>
</evidence>
<dbReference type="GO" id="GO:0005506">
    <property type="term" value="F:iron ion binding"/>
    <property type="evidence" value="ECO:0007669"/>
    <property type="project" value="InterPro"/>
</dbReference>
<dbReference type="GO" id="GO:0020037">
    <property type="term" value="F:heme binding"/>
    <property type="evidence" value="ECO:0007669"/>
    <property type="project" value="InterPro"/>
</dbReference>
<reference evidence="11" key="1">
    <citation type="journal article" date="2016" name="Nature">
        <title>The genome of the seagrass Zostera marina reveals angiosperm adaptation to the sea.</title>
        <authorList>
            <person name="Olsen J.L."/>
            <person name="Rouze P."/>
            <person name="Verhelst B."/>
            <person name="Lin Y.-C."/>
            <person name="Bayer T."/>
            <person name="Collen J."/>
            <person name="Dattolo E."/>
            <person name="De Paoli E."/>
            <person name="Dittami S."/>
            <person name="Maumus F."/>
            <person name="Michel G."/>
            <person name="Kersting A."/>
            <person name="Lauritano C."/>
            <person name="Lohaus R."/>
            <person name="Toepel M."/>
            <person name="Tonon T."/>
            <person name="Vanneste K."/>
            <person name="Amirebrahimi M."/>
            <person name="Brakel J."/>
            <person name="Bostroem C."/>
            <person name="Chovatia M."/>
            <person name="Grimwood J."/>
            <person name="Jenkins J.W."/>
            <person name="Jueterbock A."/>
            <person name="Mraz A."/>
            <person name="Stam W.T."/>
            <person name="Tice H."/>
            <person name="Bornberg-Bauer E."/>
            <person name="Green P.J."/>
            <person name="Pearson G.A."/>
            <person name="Procaccini G."/>
            <person name="Duarte C.M."/>
            <person name="Schmutz J."/>
            <person name="Reusch T.B.H."/>
            <person name="Van de Peer Y."/>
        </authorList>
    </citation>
    <scope>NUCLEOTIDE SEQUENCE [LARGE SCALE GENOMIC DNA]</scope>
    <source>
        <strain evidence="11">cv. Finnish</strain>
    </source>
</reference>
<keyword evidence="9" id="KW-0349">Heme</keyword>
<evidence type="ECO:0000313" key="10">
    <source>
        <dbReference type="EMBL" id="KMZ67988.1"/>
    </source>
</evidence>
<evidence type="ECO:0000256" key="7">
    <source>
        <dbReference type="ARBA" id="ARBA00023004"/>
    </source>
</evidence>
<keyword evidence="11" id="KW-1185">Reference proteome</keyword>
<organism evidence="10 11">
    <name type="scientific">Zostera marina</name>
    <name type="common">Eelgrass</name>
    <dbReference type="NCBI Taxonomy" id="29655"/>
    <lineage>
        <taxon>Eukaryota</taxon>
        <taxon>Viridiplantae</taxon>
        <taxon>Streptophyta</taxon>
        <taxon>Embryophyta</taxon>
        <taxon>Tracheophyta</taxon>
        <taxon>Spermatophyta</taxon>
        <taxon>Magnoliopsida</taxon>
        <taxon>Liliopsida</taxon>
        <taxon>Zosteraceae</taxon>
        <taxon>Zostera</taxon>
    </lineage>
</organism>
<comment type="caution">
    <text evidence="10">The sequence shown here is derived from an EMBL/GenBank/DDBJ whole genome shotgun (WGS) entry which is preliminary data.</text>
</comment>
<gene>
    <name evidence="10" type="ORF">ZOSMA_24G00080</name>
</gene>
<keyword evidence="3" id="KW-0812">Transmembrane</keyword>
<comment type="subcellular location">
    <subcellularLocation>
        <location evidence="1">Membrane</location>
        <topology evidence="1">Single-pass membrane protein</topology>
    </subcellularLocation>
</comment>
<dbReference type="STRING" id="29655.A0A0K9PFY0"/>
<dbReference type="GO" id="GO:0016132">
    <property type="term" value="P:brassinosteroid biosynthetic process"/>
    <property type="evidence" value="ECO:0000318"/>
    <property type="project" value="GO_Central"/>
</dbReference>
<sequence>MEEFAVGFFRYSPLLIVLFLVSHRLLFLTRRKNKEHLNLPPGSSNEGWPFIGKTFDYIKPHPATTIGEFTKDRLQRYGKIYRSHLFGGPTIVSADPDLSRFVLQNEEKLFEVSYPKRLNGVLGNFAILLISGDLHKTMRNISMNFFNPVRIKSQILRNVDFNVKQTLKDLPVDSPFSAWEMAKKISFNVITSQVLSMTSDDPDHGWLSKEYVVFMRGLSSFFPVNLPMTPYGKAVKSRHRILKFLSKKMNERLKIGGKEHDDFLGMLLQTNLSDEQKLDFLLSILFGGYETSASAISFAIFFLEACPKAVAQLRVINETLRLGNVVSYVHRKSIQDITYKGFFIPSGWKIIPMFSAIHLDPDHYKDPEKFDPWRWLQNKNPGDKFTPFCGGPRLCVGIEMARMEIAFTIHHLVLNYQWELAERVMAISYPFIRFQKELPIKVRPYRCMEDDIEHVSNVKSLPN</sequence>
<accession>A0A0K9PFY0</accession>
<dbReference type="PANTHER" id="PTHR24286">
    <property type="entry name" value="CYTOCHROME P450 26"/>
    <property type="match status" value="1"/>
</dbReference>
<evidence type="ECO:0008006" key="12">
    <source>
        <dbReference type="Google" id="ProtNLM"/>
    </source>
</evidence>
<comment type="similarity">
    <text evidence="2">Belongs to the cytochrome P450 family.</text>
</comment>
<evidence type="ECO:0000313" key="11">
    <source>
        <dbReference type="Proteomes" id="UP000036987"/>
    </source>
</evidence>
<evidence type="ECO:0000256" key="1">
    <source>
        <dbReference type="ARBA" id="ARBA00004167"/>
    </source>
</evidence>
<dbReference type="EMBL" id="LFYR01000864">
    <property type="protein sequence ID" value="KMZ67988.1"/>
    <property type="molecule type" value="Genomic_DNA"/>
</dbReference>
<dbReference type="GO" id="GO:0016020">
    <property type="term" value="C:membrane"/>
    <property type="evidence" value="ECO:0007669"/>
    <property type="project" value="UniProtKB-SubCell"/>
</dbReference>
<dbReference type="GO" id="GO:0004497">
    <property type="term" value="F:monooxygenase activity"/>
    <property type="evidence" value="ECO:0000318"/>
    <property type="project" value="GO_Central"/>
</dbReference>
<proteinExistence type="inferred from homology"/>
<keyword evidence="7 9" id="KW-0408">Iron</keyword>